<keyword evidence="1" id="KW-0238">DNA-binding</keyword>
<reference evidence="4" key="1">
    <citation type="submission" date="2015-08" db="EMBL/GenBank/DDBJ databases">
        <title>Fjat-14210 dsm16467.</title>
        <authorList>
            <person name="Liu B."/>
            <person name="Wang J."/>
            <person name="Zhu Y."/>
            <person name="Liu G."/>
            <person name="Chen Q."/>
            <person name="Chen Z."/>
            <person name="Lan J."/>
            <person name="Che J."/>
            <person name="Ge C."/>
            <person name="Shi H."/>
            <person name="Pan Z."/>
            <person name="Liu X."/>
        </authorList>
    </citation>
    <scope>NUCLEOTIDE SEQUENCE [LARGE SCALE GENOMIC DNA]</scope>
    <source>
        <strain evidence="4">DSM 16467</strain>
    </source>
</reference>
<dbReference type="PANTHER" id="PTHR30204">
    <property type="entry name" value="REDOX-CYCLING DRUG-SENSING TRANSCRIPTIONAL ACTIVATOR SOXR"/>
    <property type="match status" value="1"/>
</dbReference>
<comment type="caution">
    <text evidence="3">The sequence shown here is derived from an EMBL/GenBank/DDBJ whole genome shotgun (WGS) entry which is preliminary data.</text>
</comment>
<dbReference type="Pfam" id="PF13411">
    <property type="entry name" value="MerR_1"/>
    <property type="match status" value="1"/>
</dbReference>
<feature type="domain" description="HTH merR-type" evidence="2">
    <location>
        <begin position="1"/>
        <end position="69"/>
    </location>
</feature>
<accession>A0A0M0KVR5</accession>
<dbReference type="InterPro" id="IPR047057">
    <property type="entry name" value="MerR_fam"/>
</dbReference>
<dbReference type="GO" id="GO:0003700">
    <property type="term" value="F:DNA-binding transcription factor activity"/>
    <property type="evidence" value="ECO:0007669"/>
    <property type="project" value="InterPro"/>
</dbReference>
<dbReference type="PROSITE" id="PS50937">
    <property type="entry name" value="HTH_MERR_2"/>
    <property type="match status" value="1"/>
</dbReference>
<dbReference type="Gene3D" id="1.10.1660.10">
    <property type="match status" value="1"/>
</dbReference>
<name>A0A0M0KVR5_9BACI</name>
<dbReference type="SUPFAM" id="SSF46955">
    <property type="entry name" value="Putative DNA-binding domain"/>
    <property type="match status" value="1"/>
</dbReference>
<gene>
    <name evidence="3" type="ORF">AMD01_16350</name>
</gene>
<protein>
    <submittedName>
        <fullName evidence="3">MerR family transcriptional regulator</fullName>
    </submittedName>
</protein>
<keyword evidence="4" id="KW-1185">Reference proteome</keyword>
<dbReference type="InterPro" id="IPR000551">
    <property type="entry name" value="MerR-type_HTH_dom"/>
</dbReference>
<dbReference type="SMART" id="SM00422">
    <property type="entry name" value="HTH_MERR"/>
    <property type="match status" value="1"/>
</dbReference>
<dbReference type="InterPro" id="IPR009061">
    <property type="entry name" value="DNA-bd_dom_put_sf"/>
</dbReference>
<dbReference type="GO" id="GO:0003677">
    <property type="term" value="F:DNA binding"/>
    <property type="evidence" value="ECO:0007669"/>
    <property type="project" value="UniProtKB-KW"/>
</dbReference>
<proteinExistence type="predicted"/>
<dbReference type="STRING" id="284581.AMD01_16350"/>
<dbReference type="CDD" id="cd01109">
    <property type="entry name" value="HTH_YyaN"/>
    <property type="match status" value="1"/>
</dbReference>
<dbReference type="OrthoDB" id="9811174at2"/>
<dbReference type="PATRIC" id="fig|284581.3.peg.2772"/>
<organism evidence="3 4">
    <name type="scientific">Priestia koreensis</name>
    <dbReference type="NCBI Taxonomy" id="284581"/>
    <lineage>
        <taxon>Bacteria</taxon>
        <taxon>Bacillati</taxon>
        <taxon>Bacillota</taxon>
        <taxon>Bacilli</taxon>
        <taxon>Bacillales</taxon>
        <taxon>Bacillaceae</taxon>
        <taxon>Priestia</taxon>
    </lineage>
</organism>
<dbReference type="RefSeq" id="WP_053402514.1">
    <property type="nucleotide sequence ID" value="NZ_JAMAUM010000010.1"/>
</dbReference>
<evidence type="ECO:0000259" key="2">
    <source>
        <dbReference type="PROSITE" id="PS50937"/>
    </source>
</evidence>
<sequence length="123" mass="14545">MYTISQVAQHLNISAHTLRYYEKERIISPNRNEHGERLYTEDHLTWLKFVMKLKQTQMPIAKIRAYAQLFLEGEHTASSRLQLLEEHRISIKQQIETLLVTEEMLDHKIASYKDLLLKKAVTP</sequence>
<dbReference type="EMBL" id="LILC01000023">
    <property type="protein sequence ID" value="KOO42717.1"/>
    <property type="molecule type" value="Genomic_DNA"/>
</dbReference>
<evidence type="ECO:0000313" key="4">
    <source>
        <dbReference type="Proteomes" id="UP000037558"/>
    </source>
</evidence>
<dbReference type="AlphaFoldDB" id="A0A0M0KVR5"/>
<dbReference type="PANTHER" id="PTHR30204:SF82">
    <property type="entry name" value="TRANSCRIPTIONAL REGULATOR, MERR FAMILY"/>
    <property type="match status" value="1"/>
</dbReference>
<evidence type="ECO:0000256" key="1">
    <source>
        <dbReference type="ARBA" id="ARBA00023125"/>
    </source>
</evidence>
<dbReference type="Proteomes" id="UP000037558">
    <property type="component" value="Unassembled WGS sequence"/>
</dbReference>
<evidence type="ECO:0000313" key="3">
    <source>
        <dbReference type="EMBL" id="KOO42717.1"/>
    </source>
</evidence>